<dbReference type="OrthoDB" id="4411648at2"/>
<dbReference type="AlphaFoldDB" id="A0A1M4Z4F3"/>
<keyword evidence="2" id="KW-1185">Reference proteome</keyword>
<dbReference type="STRING" id="1123243.SAMN02745190_01915"/>
<evidence type="ECO:0000313" key="2">
    <source>
        <dbReference type="Proteomes" id="UP000184404"/>
    </source>
</evidence>
<dbReference type="Proteomes" id="UP000184404">
    <property type="component" value="Unassembled WGS sequence"/>
</dbReference>
<reference evidence="1 2" key="1">
    <citation type="submission" date="2016-11" db="EMBL/GenBank/DDBJ databases">
        <authorList>
            <person name="Jaros S."/>
            <person name="Januszkiewicz K."/>
            <person name="Wedrychowicz H."/>
        </authorList>
    </citation>
    <scope>NUCLEOTIDE SEQUENCE [LARGE SCALE GENOMIC DNA]</scope>
    <source>
        <strain evidence="1 2">DSM 10502</strain>
    </source>
</reference>
<name>A0A1M4Z4F3_9FIRM</name>
<protein>
    <recommendedName>
        <fullName evidence="3">DUF1850 domain-containing protein</fullName>
    </recommendedName>
</protein>
<gene>
    <name evidence="1" type="ORF">SAMN02745190_01915</name>
</gene>
<dbReference type="EMBL" id="FQUG01000007">
    <property type="protein sequence ID" value="SHF12855.1"/>
    <property type="molecule type" value="Genomic_DNA"/>
</dbReference>
<organism evidence="1 2">
    <name type="scientific">Schwartzia succinivorans DSM 10502</name>
    <dbReference type="NCBI Taxonomy" id="1123243"/>
    <lineage>
        <taxon>Bacteria</taxon>
        <taxon>Bacillati</taxon>
        <taxon>Bacillota</taxon>
        <taxon>Negativicutes</taxon>
        <taxon>Selenomonadales</taxon>
        <taxon>Selenomonadaceae</taxon>
        <taxon>Schwartzia</taxon>
    </lineage>
</organism>
<evidence type="ECO:0008006" key="3">
    <source>
        <dbReference type="Google" id="ProtNLM"/>
    </source>
</evidence>
<evidence type="ECO:0000313" key="1">
    <source>
        <dbReference type="EMBL" id="SHF12855.1"/>
    </source>
</evidence>
<sequence>MKKTAAALCAAVVLIAGLWVLNELSAQTVLRIYDYETKEIYVEVPAKEGDKLFFGWIHSWEKIPWHEYYHIDANGDLILDMIAYPAFGAGIPENKGTEVWIDDDGMIYMNNIGQVFHEFTWINSHFATRDIALNDVVIATGETLPEHTRVNLVVTKRRFFDGKGTGK</sequence>
<dbReference type="InterPro" id="IPR015001">
    <property type="entry name" value="DUF1850"/>
</dbReference>
<dbReference type="RefSeq" id="WP_072935997.1">
    <property type="nucleotide sequence ID" value="NZ_FQUG01000007.1"/>
</dbReference>
<dbReference type="Pfam" id="PF08905">
    <property type="entry name" value="DUF1850"/>
    <property type="match status" value="1"/>
</dbReference>
<proteinExistence type="predicted"/>
<accession>A0A1M4Z4F3</accession>